<feature type="transmembrane region" description="Helical" evidence="1">
    <location>
        <begin position="87"/>
        <end position="107"/>
    </location>
</feature>
<dbReference type="GeneID" id="34342147"/>
<dbReference type="EMBL" id="CP000854">
    <property type="protein sequence ID" value="ACC41947.1"/>
    <property type="molecule type" value="Genomic_DNA"/>
</dbReference>
<keyword evidence="1" id="KW-0812">Transmembrane</keyword>
<sequence length="182" mass="19264">MARVRWWPYWQDVDGSAGSTGAARTGATNPRRPAIAVAERMVAGALVLLPSALLLLRLGEPFAISAMASTTAIVLHSPNRYRRRPHVIASCYATGLAITVPITLIGMLTSMSGLLASTIAAVVIVAAPVGRVHPPTACIPLAITRSPGPAAMLLGWVTFAVVAVGFLAALWMMLMLATRRRW</sequence>
<dbReference type="AlphaFoldDB" id="B2HK05"/>
<dbReference type="Proteomes" id="UP000001190">
    <property type="component" value="Chromosome"/>
</dbReference>
<evidence type="ECO:0000256" key="1">
    <source>
        <dbReference type="SAM" id="Phobius"/>
    </source>
</evidence>
<keyword evidence="1" id="KW-1133">Transmembrane helix</keyword>
<dbReference type="HOGENOM" id="CLU_1480495_0_0_11"/>
<protein>
    <submittedName>
        <fullName evidence="2">Conserved hypothetical membrane protein</fullName>
    </submittedName>
</protein>
<dbReference type="STRING" id="216594.MMAR_3528"/>
<dbReference type="OrthoDB" id="9986879at2"/>
<dbReference type="KEGG" id="mmi:MMAR_3528"/>
<reference evidence="2 3" key="1">
    <citation type="journal article" date="2008" name="Genome Res.">
        <title>Insights from the complete genome sequence of Mycobacterium marinum on the evolution of Mycobacterium tuberculosis.</title>
        <authorList>
            <person name="Stinear T.P."/>
            <person name="Seemann T."/>
            <person name="Harrison P.F."/>
            <person name="Jenkin G.A."/>
            <person name="Davies J.K."/>
            <person name="Johnson P.D."/>
            <person name="Abdellah Z."/>
            <person name="Arrowsmith C."/>
            <person name="Chillingworth T."/>
            <person name="Churcher C."/>
            <person name="Clarke K."/>
            <person name="Cronin A."/>
            <person name="Davis P."/>
            <person name="Goodhead I."/>
            <person name="Holroyd N."/>
            <person name="Jagels K."/>
            <person name="Lord A."/>
            <person name="Moule S."/>
            <person name="Mungall K."/>
            <person name="Norbertczak H."/>
            <person name="Quail M.A."/>
            <person name="Rabbinowitsch E."/>
            <person name="Walker D."/>
            <person name="White B."/>
            <person name="Whitehead S."/>
            <person name="Small P.L."/>
            <person name="Brosch R."/>
            <person name="Ramakrishnan L."/>
            <person name="Fischbach M.A."/>
            <person name="Parkhill J."/>
            <person name="Cole S.T."/>
        </authorList>
    </citation>
    <scope>NUCLEOTIDE SEQUENCE [LARGE SCALE GENOMIC DNA]</scope>
    <source>
        <strain evidence="3">ATCC BAA-535 / M</strain>
    </source>
</reference>
<evidence type="ECO:0000313" key="2">
    <source>
        <dbReference type="EMBL" id="ACC41947.1"/>
    </source>
</evidence>
<organism evidence="2 3">
    <name type="scientific">Mycobacterium marinum (strain ATCC BAA-535 / M)</name>
    <dbReference type="NCBI Taxonomy" id="216594"/>
    <lineage>
        <taxon>Bacteria</taxon>
        <taxon>Bacillati</taxon>
        <taxon>Actinomycetota</taxon>
        <taxon>Actinomycetes</taxon>
        <taxon>Mycobacteriales</taxon>
        <taxon>Mycobacteriaceae</taxon>
        <taxon>Mycobacterium</taxon>
        <taxon>Mycobacterium ulcerans group</taxon>
    </lineage>
</organism>
<evidence type="ECO:0000313" key="3">
    <source>
        <dbReference type="Proteomes" id="UP000001190"/>
    </source>
</evidence>
<keyword evidence="3" id="KW-1185">Reference proteome</keyword>
<proteinExistence type="predicted"/>
<accession>B2HK05</accession>
<name>B2HK05_MYCMM</name>
<feature type="transmembrane region" description="Helical" evidence="1">
    <location>
        <begin position="153"/>
        <end position="177"/>
    </location>
</feature>
<dbReference type="RefSeq" id="WP_012395158.1">
    <property type="nucleotide sequence ID" value="NC_010612.1"/>
</dbReference>
<gene>
    <name evidence="2" type="ordered locus">MMAR_3528</name>
</gene>
<keyword evidence="1" id="KW-0472">Membrane</keyword>
<feature type="transmembrane region" description="Helical" evidence="1">
    <location>
        <begin position="114"/>
        <end position="133"/>
    </location>
</feature>